<evidence type="ECO:0000256" key="1">
    <source>
        <dbReference type="SAM" id="MobiDB-lite"/>
    </source>
</evidence>
<dbReference type="EMBL" id="CP076607">
    <property type="protein sequence ID" value="QWU17949.1"/>
    <property type="molecule type" value="Genomic_DNA"/>
</dbReference>
<keyword evidence="5" id="KW-1185">Reference proteome</keyword>
<dbReference type="EMBL" id="FODH01000016">
    <property type="protein sequence ID" value="SEO98276.1"/>
    <property type="molecule type" value="Genomic_DNA"/>
</dbReference>
<accession>A0A1H8U5D8</accession>
<reference evidence="3 4" key="1">
    <citation type="submission" date="2016-10" db="EMBL/GenBank/DDBJ databases">
        <authorList>
            <person name="de Groot N.N."/>
        </authorList>
    </citation>
    <scope>NUCLEOTIDE SEQUENCE [LARGE SCALE GENOMIC DNA]</scope>
    <source>
        <strain evidence="3 4">CGMCC 1.10238</strain>
    </source>
</reference>
<feature type="region of interest" description="Disordered" evidence="1">
    <location>
        <begin position="465"/>
        <end position="486"/>
    </location>
</feature>
<dbReference type="Proteomes" id="UP000198809">
    <property type="component" value="Unassembled WGS sequence"/>
</dbReference>
<evidence type="ECO:0000313" key="4">
    <source>
        <dbReference type="Proteomes" id="UP000198809"/>
    </source>
</evidence>
<evidence type="ECO:0000313" key="5">
    <source>
        <dbReference type="Proteomes" id="UP000683429"/>
    </source>
</evidence>
<dbReference type="STRING" id="1333845.SAMN04487895_11637"/>
<organism evidence="3 4">
    <name type="scientific">Paenibacillus sophorae</name>
    <dbReference type="NCBI Taxonomy" id="1333845"/>
    <lineage>
        <taxon>Bacteria</taxon>
        <taxon>Bacillati</taxon>
        <taxon>Bacillota</taxon>
        <taxon>Bacilli</taxon>
        <taxon>Bacillales</taxon>
        <taxon>Paenibacillaceae</taxon>
        <taxon>Paenibacillus</taxon>
    </lineage>
</organism>
<dbReference type="AlphaFoldDB" id="A0A1H8U5D8"/>
<dbReference type="Proteomes" id="UP000683429">
    <property type="component" value="Chromosome"/>
</dbReference>
<proteinExistence type="predicted"/>
<evidence type="ECO:0000313" key="3">
    <source>
        <dbReference type="EMBL" id="SEO98276.1"/>
    </source>
</evidence>
<evidence type="ECO:0000313" key="2">
    <source>
        <dbReference type="EMBL" id="QWU17949.1"/>
    </source>
</evidence>
<gene>
    <name evidence="2" type="ORF">KP014_12930</name>
    <name evidence="3" type="ORF">SAMN04487895_11637</name>
</gene>
<protein>
    <submittedName>
        <fullName evidence="3">Uncharacterized protein</fullName>
    </submittedName>
</protein>
<name>A0A1H8U5D8_9BACL</name>
<sequence>MEHVDGALISIFGGGVPEHLRKESLRDLVKLAGVLTELREYFEEPLKVLEILKMLNLIQQEALGLDEPLEDADALFYRFRNRYGYEPGIPMERLLNVLQKYNWIIRSKRRLTMMDVGKRMMDMLIRLANDSLAYYMQDDVARSLFQARRDADLSEAYDDKGISGGNRLASMIRNCLDAVDKLKERQLELLADRNALPQIRIIVDLMQELNARMNERLDKFTTFEEGASFAPLLKKGTEIMFEGTQVSLGTLNKFLGFAHLQQTEVRSEISPQAIRQFIIRSFYKTADSELPNAHEILSFLEQDRSPGERLDGMWVPVQFASPVSNLQLADTVSYLESYVPSTEPIRERLEPEYAETEEWTEEELGTHLAQIEWQLTKARIRTDEAERILRERESVGLEQLVLEAGSERWSDALNALLAVSALVGGQRAVIERGEDPAPDLRAGGAQTEWQLVNEGGDQHVVRRTGELAQQPAAGGDGTAVRGAQSR</sequence>
<reference evidence="2 5" key="2">
    <citation type="submission" date="2021-06" db="EMBL/GenBank/DDBJ databases">
        <title>Whole genome sequence of Paenibacillus sophorae DSM23020 for comparative genomics.</title>
        <authorList>
            <person name="Kim M.-J."/>
            <person name="Lee G."/>
            <person name="Shin J.-H."/>
        </authorList>
    </citation>
    <scope>NUCLEOTIDE SEQUENCE [LARGE SCALE GENOMIC DNA]</scope>
    <source>
        <strain evidence="2 5">DSM 23020</strain>
    </source>
</reference>